<keyword evidence="2" id="KW-0805">Transcription regulation</keyword>
<proteinExistence type="predicted"/>
<dbReference type="Gene3D" id="1.10.10.10">
    <property type="entry name" value="Winged helix-like DNA-binding domain superfamily/Winged helix DNA-binding domain"/>
    <property type="match status" value="1"/>
</dbReference>
<evidence type="ECO:0000256" key="1">
    <source>
        <dbReference type="ARBA" id="ARBA00022491"/>
    </source>
</evidence>
<dbReference type="Pfam" id="PF00392">
    <property type="entry name" value="GntR"/>
    <property type="match status" value="1"/>
</dbReference>
<comment type="caution">
    <text evidence="6">The sequence shown here is derived from an EMBL/GenBank/DDBJ whole genome shotgun (WGS) entry which is preliminary data.</text>
</comment>
<dbReference type="EMBL" id="ABCB02000019">
    <property type="protein sequence ID" value="EDO60625.1"/>
    <property type="molecule type" value="Genomic_DNA"/>
</dbReference>
<dbReference type="SMART" id="SM00345">
    <property type="entry name" value="HTH_GNTR"/>
    <property type="match status" value="1"/>
</dbReference>
<evidence type="ECO:0000313" key="7">
    <source>
        <dbReference type="EMBL" id="PEQ24757.1"/>
    </source>
</evidence>
<dbReference type="PROSITE" id="PS50949">
    <property type="entry name" value="HTH_GNTR"/>
    <property type="match status" value="1"/>
</dbReference>
<reference evidence="7 9" key="3">
    <citation type="submission" date="2017-07" db="EMBL/GenBank/DDBJ databases">
        <title>Prevalence of linear plasmids in Cutibacterium (Propionibacterium) acnes isolates obtained from prostatic tissue.</title>
        <authorList>
            <person name="Davidsson S."/>
            <person name="Carlsson J."/>
            <person name="Molling P."/>
            <person name="Andren O."/>
            <person name="Andersson S.-O."/>
            <person name="Brzuszkiewicz E."/>
            <person name="Poehlein A."/>
            <person name="Al-Zeer M."/>
            <person name="Brinkmann V."/>
            <person name="Scavenius C."/>
            <person name="Nazipi S."/>
            <person name="Soderquist B."/>
            <person name="Bruggemann H."/>
        </authorList>
    </citation>
    <scope>NUCLEOTIDE SEQUENCE [LARGE SCALE GENOMIC DNA]</scope>
    <source>
        <strain evidence="7 9">DSM 753</strain>
    </source>
</reference>
<evidence type="ECO:0000256" key="3">
    <source>
        <dbReference type="ARBA" id="ARBA00023125"/>
    </source>
</evidence>
<name>A7VUH5_9FIRM</name>
<dbReference type="SUPFAM" id="SSF46785">
    <property type="entry name" value="Winged helix' DNA-binding domain"/>
    <property type="match status" value="1"/>
</dbReference>
<dbReference type="Gene3D" id="3.40.50.2300">
    <property type="match status" value="2"/>
</dbReference>
<dbReference type="CDD" id="cd06267">
    <property type="entry name" value="PBP1_LacI_sugar_binding-like"/>
    <property type="match status" value="1"/>
</dbReference>
<organism evidence="6 8">
    <name type="scientific">[Clostridium] leptum DSM 753</name>
    <dbReference type="NCBI Taxonomy" id="428125"/>
    <lineage>
        <taxon>Bacteria</taxon>
        <taxon>Bacillati</taxon>
        <taxon>Bacillota</taxon>
        <taxon>Clostridia</taxon>
        <taxon>Eubacteriales</taxon>
        <taxon>Oscillospiraceae</taxon>
        <taxon>Oscillospiraceae incertae sedis</taxon>
    </lineage>
</organism>
<dbReference type="PRINTS" id="PR00035">
    <property type="entry name" value="HTHGNTR"/>
</dbReference>
<dbReference type="AlphaFoldDB" id="A7VUH5"/>
<dbReference type="InterPro" id="IPR028082">
    <property type="entry name" value="Peripla_BP_I"/>
</dbReference>
<reference evidence="6 8" key="1">
    <citation type="submission" date="2007-08" db="EMBL/GenBank/DDBJ databases">
        <title>Draft genome sequence of Clostridium leptum (DSM 753).</title>
        <authorList>
            <person name="Sudarsanam P."/>
            <person name="Ley R."/>
            <person name="Guruge J."/>
            <person name="Turnbaugh P.J."/>
            <person name="Mahowald M."/>
            <person name="Liep D."/>
            <person name="Gordon J."/>
        </authorList>
    </citation>
    <scope>NUCLEOTIDE SEQUENCE [LARGE SCALE GENOMIC DNA]</scope>
    <source>
        <strain evidence="6 8">DSM 753</strain>
    </source>
</reference>
<dbReference type="GO" id="GO:0000976">
    <property type="term" value="F:transcription cis-regulatory region binding"/>
    <property type="evidence" value="ECO:0007669"/>
    <property type="project" value="TreeGrafter"/>
</dbReference>
<evidence type="ECO:0000256" key="4">
    <source>
        <dbReference type="ARBA" id="ARBA00023163"/>
    </source>
</evidence>
<dbReference type="SUPFAM" id="SSF53822">
    <property type="entry name" value="Periplasmic binding protein-like I"/>
    <property type="match status" value="1"/>
</dbReference>
<dbReference type="InterPro" id="IPR046335">
    <property type="entry name" value="LacI/GalR-like_sensor"/>
</dbReference>
<gene>
    <name evidence="7" type="ORF">CH238_07295</name>
    <name evidence="6" type="ORF">CLOLEP_02221</name>
</gene>
<reference evidence="6 8" key="2">
    <citation type="submission" date="2007-08" db="EMBL/GenBank/DDBJ databases">
        <authorList>
            <person name="Fulton L."/>
            <person name="Clifton S."/>
            <person name="Fulton B."/>
            <person name="Xu J."/>
            <person name="Minx P."/>
            <person name="Pepin K.H."/>
            <person name="Johnson M."/>
            <person name="Thiruvilangam P."/>
            <person name="Bhonagiri V."/>
            <person name="Nash W.E."/>
            <person name="Wang C."/>
            <person name="Mardis E.R."/>
            <person name="Wilson R.K."/>
        </authorList>
    </citation>
    <scope>NUCLEOTIDE SEQUENCE [LARGE SCALE GENOMIC DNA]</scope>
    <source>
        <strain evidence="6 8">DSM 753</strain>
    </source>
</reference>
<dbReference type="PANTHER" id="PTHR30146">
    <property type="entry name" value="LACI-RELATED TRANSCRIPTIONAL REPRESSOR"/>
    <property type="match status" value="1"/>
</dbReference>
<protein>
    <submittedName>
        <fullName evidence="6">Transcriptional regulator, GntR family</fullName>
    </submittedName>
</protein>
<dbReference type="PANTHER" id="PTHR30146:SF148">
    <property type="entry name" value="HTH-TYPE TRANSCRIPTIONAL REPRESSOR PURR-RELATED"/>
    <property type="match status" value="1"/>
</dbReference>
<sequence>MERQRMKKKQYRYLQVKKELFDYIQGLPDQTRIPPRTELVERFHVTRTTVDRAISELIGKGYLTSKIGSGTYVVKGKTSPLEPNQSIDNWGLILPNIAKDSYPELVRAVEDVCCASMINLIICNTDNDSQKEYRYMQKLMNSNVSGIIIVPTVNNVLLDGYRELKDHGIKYVFCNRRVEGLNAPKVVGNDFYGSNLVTKYLLSKGWKKPAYISVPYYSTSEQRCIGYQSALCENNIPLREEYVIFSETAGKSHKKRGYEMMKQLLALPEPPDSVVCFNDMLAVGVYQALEEAGLMPGKDIGVVGYDNTHISAELPVRLTTVRFPSYEIGKKASEILLDMVNGVEYKENHTVIFQPELIIRDSC</sequence>
<dbReference type="eggNOG" id="COG1609">
    <property type="taxonomic scope" value="Bacteria"/>
</dbReference>
<keyword evidence="9" id="KW-1185">Reference proteome</keyword>
<evidence type="ECO:0000313" key="9">
    <source>
        <dbReference type="Proteomes" id="UP000220611"/>
    </source>
</evidence>
<dbReference type="CDD" id="cd07377">
    <property type="entry name" value="WHTH_GntR"/>
    <property type="match status" value="1"/>
</dbReference>
<keyword evidence="1" id="KW-0678">Repressor</keyword>
<keyword evidence="3" id="KW-0238">DNA-binding</keyword>
<dbReference type="InterPro" id="IPR036390">
    <property type="entry name" value="WH_DNA-bd_sf"/>
</dbReference>
<dbReference type="InterPro" id="IPR000524">
    <property type="entry name" value="Tscrpt_reg_HTH_GntR"/>
</dbReference>
<dbReference type="Pfam" id="PF13377">
    <property type="entry name" value="Peripla_BP_3"/>
    <property type="match status" value="1"/>
</dbReference>
<evidence type="ECO:0000313" key="8">
    <source>
        <dbReference type="Proteomes" id="UP000003490"/>
    </source>
</evidence>
<evidence type="ECO:0000256" key="2">
    <source>
        <dbReference type="ARBA" id="ARBA00023015"/>
    </source>
</evidence>
<dbReference type="OrthoDB" id="43195at2"/>
<dbReference type="EMBL" id="NOXF01000004">
    <property type="protein sequence ID" value="PEQ24757.1"/>
    <property type="molecule type" value="Genomic_DNA"/>
</dbReference>
<dbReference type="Proteomes" id="UP000220611">
    <property type="component" value="Unassembled WGS sequence"/>
</dbReference>
<accession>A7VUH5</accession>
<evidence type="ECO:0000313" key="6">
    <source>
        <dbReference type="EMBL" id="EDO60625.1"/>
    </source>
</evidence>
<feature type="domain" description="HTH gntR-type" evidence="5">
    <location>
        <begin position="10"/>
        <end position="76"/>
    </location>
</feature>
<dbReference type="Proteomes" id="UP000003490">
    <property type="component" value="Unassembled WGS sequence"/>
</dbReference>
<dbReference type="InterPro" id="IPR036388">
    <property type="entry name" value="WH-like_DNA-bd_sf"/>
</dbReference>
<dbReference type="HOGENOM" id="CLU_037628_15_0_9"/>
<keyword evidence="4" id="KW-0804">Transcription</keyword>
<dbReference type="GO" id="GO:0003700">
    <property type="term" value="F:DNA-binding transcription factor activity"/>
    <property type="evidence" value="ECO:0007669"/>
    <property type="project" value="InterPro"/>
</dbReference>
<evidence type="ECO:0000259" key="5">
    <source>
        <dbReference type="PROSITE" id="PS50949"/>
    </source>
</evidence>